<reference evidence="2 3" key="1">
    <citation type="submission" date="2017-02" db="EMBL/GenBank/DDBJ databases">
        <authorList>
            <person name="Peterson S.W."/>
        </authorList>
    </citation>
    <scope>NUCLEOTIDE SEQUENCE [LARGE SCALE GENOMIC DNA]</scope>
    <source>
        <strain evidence="2 3">ATCC BAA-908</strain>
    </source>
</reference>
<dbReference type="PROSITE" id="PS00889">
    <property type="entry name" value="CNMP_BINDING_2"/>
    <property type="match status" value="1"/>
</dbReference>
<evidence type="ECO:0000259" key="1">
    <source>
        <dbReference type="PROSITE" id="PS50042"/>
    </source>
</evidence>
<dbReference type="InterPro" id="IPR014710">
    <property type="entry name" value="RmlC-like_jellyroll"/>
</dbReference>
<dbReference type="RefSeq" id="WP_078932647.1">
    <property type="nucleotide sequence ID" value="NZ_FUWG01000004.1"/>
</dbReference>
<name>A0A1T4JQT3_TREPO</name>
<dbReference type="EMBL" id="FUWG01000004">
    <property type="protein sequence ID" value="SJZ32455.1"/>
    <property type="molecule type" value="Genomic_DNA"/>
</dbReference>
<evidence type="ECO:0000313" key="2">
    <source>
        <dbReference type="EMBL" id="SJZ32455.1"/>
    </source>
</evidence>
<proteinExistence type="predicted"/>
<dbReference type="GeneID" id="78316039"/>
<dbReference type="PRINTS" id="PR00103">
    <property type="entry name" value="CAMPKINASE"/>
</dbReference>
<dbReference type="CDD" id="cd00038">
    <property type="entry name" value="CAP_ED"/>
    <property type="match status" value="1"/>
</dbReference>
<dbReference type="AlphaFoldDB" id="A0A1T4JQT3"/>
<dbReference type="PANTHER" id="PTHR23011">
    <property type="entry name" value="CYCLIC NUCLEOTIDE-BINDING DOMAIN CONTAINING PROTEIN"/>
    <property type="match status" value="1"/>
</dbReference>
<dbReference type="Pfam" id="PF00027">
    <property type="entry name" value="cNMP_binding"/>
    <property type="match status" value="1"/>
</dbReference>
<protein>
    <submittedName>
        <fullName evidence="2">Cyclic nucleotide-binding domain-containing protein</fullName>
    </submittedName>
</protein>
<dbReference type="InterPro" id="IPR018488">
    <property type="entry name" value="cNMP-bd_CS"/>
</dbReference>
<accession>A0A1T4JQT3</accession>
<dbReference type="InterPro" id="IPR018490">
    <property type="entry name" value="cNMP-bd_dom_sf"/>
</dbReference>
<sequence length="170" mass="19035">MEFSADIIAKLPKLEIFSDFTEHTEDNERILKKICLALEVRDFSKGEVIINEGDLGDTLYILHTGSVQVKRNTPGNEQFAVVNLSAEQNVFFGEVALVDSDRRSASVVALENCRTLCLDGGTFKALCEEEPVLGYRSTYRIARRLASSLRRSNKDLLTLYEALIDEVDGE</sequence>
<evidence type="ECO:0000313" key="3">
    <source>
        <dbReference type="Proteomes" id="UP000190423"/>
    </source>
</evidence>
<dbReference type="Gene3D" id="2.60.120.10">
    <property type="entry name" value="Jelly Rolls"/>
    <property type="match status" value="1"/>
</dbReference>
<dbReference type="PROSITE" id="PS50042">
    <property type="entry name" value="CNMP_BINDING_3"/>
    <property type="match status" value="1"/>
</dbReference>
<dbReference type="SUPFAM" id="SSF51206">
    <property type="entry name" value="cAMP-binding domain-like"/>
    <property type="match status" value="1"/>
</dbReference>
<keyword evidence="3" id="KW-1185">Reference proteome</keyword>
<dbReference type="STRING" id="261392.SAMN02745149_00726"/>
<organism evidence="2 3">
    <name type="scientific">Treponema porcinum</name>
    <dbReference type="NCBI Taxonomy" id="261392"/>
    <lineage>
        <taxon>Bacteria</taxon>
        <taxon>Pseudomonadati</taxon>
        <taxon>Spirochaetota</taxon>
        <taxon>Spirochaetia</taxon>
        <taxon>Spirochaetales</taxon>
        <taxon>Treponemataceae</taxon>
        <taxon>Treponema</taxon>
    </lineage>
</organism>
<dbReference type="InterPro" id="IPR000595">
    <property type="entry name" value="cNMP-bd_dom"/>
</dbReference>
<dbReference type="PANTHER" id="PTHR23011:SF28">
    <property type="entry name" value="CYCLIC NUCLEOTIDE-BINDING DOMAIN CONTAINING PROTEIN"/>
    <property type="match status" value="1"/>
</dbReference>
<dbReference type="Proteomes" id="UP000190423">
    <property type="component" value="Unassembled WGS sequence"/>
</dbReference>
<dbReference type="SMART" id="SM00100">
    <property type="entry name" value="cNMP"/>
    <property type="match status" value="1"/>
</dbReference>
<dbReference type="PROSITE" id="PS00888">
    <property type="entry name" value="CNMP_BINDING_1"/>
    <property type="match status" value="1"/>
</dbReference>
<feature type="domain" description="Cyclic nucleotide-binding" evidence="1">
    <location>
        <begin position="27"/>
        <end position="126"/>
    </location>
</feature>
<dbReference type="OrthoDB" id="9810708at2"/>
<gene>
    <name evidence="2" type="ORF">SAMN02745149_00726</name>
</gene>